<evidence type="ECO:0000313" key="3">
    <source>
        <dbReference type="Proteomes" id="UP001530400"/>
    </source>
</evidence>
<dbReference type="Proteomes" id="UP001530400">
    <property type="component" value="Unassembled WGS sequence"/>
</dbReference>
<feature type="compositionally biased region" description="Low complexity" evidence="1">
    <location>
        <begin position="32"/>
        <end position="67"/>
    </location>
</feature>
<proteinExistence type="predicted"/>
<protein>
    <submittedName>
        <fullName evidence="2">Uncharacterized protein</fullName>
    </submittedName>
</protein>
<evidence type="ECO:0000313" key="2">
    <source>
        <dbReference type="EMBL" id="KAL3784655.1"/>
    </source>
</evidence>
<comment type="caution">
    <text evidence="2">The sequence shown here is derived from an EMBL/GenBank/DDBJ whole genome shotgun (WGS) entry which is preliminary data.</text>
</comment>
<name>A0ABD3P995_9STRA</name>
<evidence type="ECO:0000256" key="1">
    <source>
        <dbReference type="SAM" id="MobiDB-lite"/>
    </source>
</evidence>
<reference evidence="2 3" key="1">
    <citation type="submission" date="2024-10" db="EMBL/GenBank/DDBJ databases">
        <title>Updated reference genomes for cyclostephanoid diatoms.</title>
        <authorList>
            <person name="Roberts W.R."/>
            <person name="Alverson A.J."/>
        </authorList>
    </citation>
    <scope>NUCLEOTIDE SEQUENCE [LARGE SCALE GENOMIC DNA]</scope>
    <source>
        <strain evidence="2 3">AJA010-31</strain>
    </source>
</reference>
<dbReference type="AlphaFoldDB" id="A0ABD3P995"/>
<sequence length="112" mass="12173">MVKGSLNPKRRRIEDEQRAAFDEDMARIRAAMGTHAASSAGAAGQSQAAAGESTSEGSQQQQQHVSSIMNRSRTDSDNEVEGNWLKSYTPHHTRIGAEYQVTDLPTPSSKTN</sequence>
<dbReference type="EMBL" id="JALLPJ020000719">
    <property type="protein sequence ID" value="KAL3784655.1"/>
    <property type="molecule type" value="Genomic_DNA"/>
</dbReference>
<feature type="region of interest" description="Disordered" evidence="1">
    <location>
        <begin position="32"/>
        <end position="112"/>
    </location>
</feature>
<feature type="compositionally biased region" description="Polar residues" evidence="1">
    <location>
        <begin position="103"/>
        <end position="112"/>
    </location>
</feature>
<accession>A0ABD3P995</accession>
<organism evidence="2 3">
    <name type="scientific">Cyclotella atomus</name>
    <dbReference type="NCBI Taxonomy" id="382360"/>
    <lineage>
        <taxon>Eukaryota</taxon>
        <taxon>Sar</taxon>
        <taxon>Stramenopiles</taxon>
        <taxon>Ochrophyta</taxon>
        <taxon>Bacillariophyta</taxon>
        <taxon>Coscinodiscophyceae</taxon>
        <taxon>Thalassiosirophycidae</taxon>
        <taxon>Stephanodiscales</taxon>
        <taxon>Stephanodiscaceae</taxon>
        <taxon>Cyclotella</taxon>
    </lineage>
</organism>
<gene>
    <name evidence="2" type="ORF">ACHAWO_013453</name>
</gene>
<keyword evidence="3" id="KW-1185">Reference proteome</keyword>